<evidence type="ECO:0000256" key="11">
    <source>
        <dbReference type="PROSITE-ProRule" id="PRU10141"/>
    </source>
</evidence>
<evidence type="ECO:0000256" key="4">
    <source>
        <dbReference type="ARBA" id="ARBA00022777"/>
    </source>
</evidence>
<comment type="catalytic activity">
    <reaction evidence="7 13">
        <text>L-seryl-[protein] + ATP = O-phospho-L-seryl-[protein] + ADP + H(+)</text>
        <dbReference type="Rhea" id="RHEA:17989"/>
        <dbReference type="Rhea" id="RHEA-COMP:9863"/>
        <dbReference type="Rhea" id="RHEA-COMP:11604"/>
        <dbReference type="ChEBI" id="CHEBI:15378"/>
        <dbReference type="ChEBI" id="CHEBI:29999"/>
        <dbReference type="ChEBI" id="CHEBI:30616"/>
        <dbReference type="ChEBI" id="CHEBI:83421"/>
        <dbReference type="ChEBI" id="CHEBI:456216"/>
        <dbReference type="EC" id="2.7.11.1"/>
    </reaction>
</comment>
<dbReference type="Gene3D" id="3.30.200.20">
    <property type="entry name" value="Phosphorylase Kinase, domain 1"/>
    <property type="match status" value="1"/>
</dbReference>
<dbReference type="OMA" id="ESRFPEW"/>
<evidence type="ECO:0000256" key="13">
    <source>
        <dbReference type="RuleBase" id="RU367134"/>
    </source>
</evidence>
<reference evidence="16 17" key="1">
    <citation type="journal article" date="2009" name="Science">
        <title>Green evolution and dynamic adaptations revealed by genomes of the marine picoeukaryotes Micromonas.</title>
        <authorList>
            <person name="Worden A.Z."/>
            <person name="Lee J.H."/>
            <person name="Mock T."/>
            <person name="Rouze P."/>
            <person name="Simmons M.P."/>
            <person name="Aerts A.L."/>
            <person name="Allen A.E."/>
            <person name="Cuvelier M.L."/>
            <person name="Derelle E."/>
            <person name="Everett M.V."/>
            <person name="Foulon E."/>
            <person name="Grimwood J."/>
            <person name="Gundlach H."/>
            <person name="Henrissat B."/>
            <person name="Napoli C."/>
            <person name="McDonald S.M."/>
            <person name="Parker M.S."/>
            <person name="Rombauts S."/>
            <person name="Salamov A."/>
            <person name="Von Dassow P."/>
            <person name="Badger J.H."/>
            <person name="Coutinho P.M."/>
            <person name="Demir E."/>
            <person name="Dubchak I."/>
            <person name="Gentemann C."/>
            <person name="Eikrem W."/>
            <person name="Gready J.E."/>
            <person name="John U."/>
            <person name="Lanier W."/>
            <person name="Lindquist E.A."/>
            <person name="Lucas S."/>
            <person name="Mayer K.F."/>
            <person name="Moreau H."/>
            <person name="Not F."/>
            <person name="Otillar R."/>
            <person name="Panaud O."/>
            <person name="Pangilinan J."/>
            <person name="Paulsen I."/>
            <person name="Piegu B."/>
            <person name="Poliakov A."/>
            <person name="Robbens S."/>
            <person name="Schmutz J."/>
            <person name="Toulza E."/>
            <person name="Wyss T."/>
            <person name="Zelensky A."/>
            <person name="Zhou K."/>
            <person name="Armbrust E.V."/>
            <person name="Bhattacharya D."/>
            <person name="Goodenough U.W."/>
            <person name="Van de Peer Y."/>
            <person name="Grigoriev I.V."/>
        </authorList>
    </citation>
    <scope>NUCLEOTIDE SEQUENCE [LARGE SCALE GENOMIC DNA]</scope>
    <source>
        <strain evidence="16 17">CCMP1545</strain>
    </source>
</reference>
<feature type="binding site" evidence="9">
    <location>
        <begin position="216"/>
        <end position="217"/>
    </location>
    <ligand>
        <name>ATP</name>
        <dbReference type="ChEBI" id="CHEBI:30616"/>
    </ligand>
</feature>
<evidence type="ECO:0000256" key="14">
    <source>
        <dbReference type="SAM" id="MobiDB-lite"/>
    </source>
</evidence>
<feature type="region of interest" description="Disordered" evidence="14">
    <location>
        <begin position="48"/>
        <end position="79"/>
    </location>
</feature>
<keyword evidence="4 13" id="KW-0418">Kinase</keyword>
<evidence type="ECO:0000256" key="6">
    <source>
        <dbReference type="ARBA" id="ARBA00047899"/>
    </source>
</evidence>
<evidence type="ECO:0000313" key="16">
    <source>
        <dbReference type="EMBL" id="EEH57705.1"/>
    </source>
</evidence>
<comment type="catalytic activity">
    <reaction evidence="6 13">
        <text>L-threonyl-[protein] + ATP = O-phospho-L-threonyl-[protein] + ADP + H(+)</text>
        <dbReference type="Rhea" id="RHEA:46608"/>
        <dbReference type="Rhea" id="RHEA-COMP:11060"/>
        <dbReference type="Rhea" id="RHEA-COMP:11605"/>
        <dbReference type="ChEBI" id="CHEBI:15378"/>
        <dbReference type="ChEBI" id="CHEBI:30013"/>
        <dbReference type="ChEBI" id="CHEBI:30616"/>
        <dbReference type="ChEBI" id="CHEBI:61977"/>
        <dbReference type="ChEBI" id="CHEBI:456216"/>
        <dbReference type="EC" id="2.7.11.1"/>
    </reaction>
</comment>
<gene>
    <name evidence="16" type="ORF">MICPUCDRAFT_70866</name>
</gene>
<keyword evidence="5 9" id="KW-0067">ATP-binding</keyword>
<feature type="binding site" evidence="9">
    <location>
        <begin position="167"/>
        <end position="169"/>
    </location>
    <ligand>
        <name>ATP</name>
        <dbReference type="ChEBI" id="CHEBI:30616"/>
    </ligand>
</feature>
<dbReference type="GO" id="GO:0005524">
    <property type="term" value="F:ATP binding"/>
    <property type="evidence" value="ECO:0007669"/>
    <property type="project" value="UniProtKB-UniRule"/>
</dbReference>
<dbReference type="PANTHER" id="PTHR24350">
    <property type="entry name" value="SERINE/THREONINE-PROTEIN KINASE IAL-RELATED"/>
    <property type="match status" value="1"/>
</dbReference>
<dbReference type="PROSITE" id="PS50011">
    <property type="entry name" value="PROTEIN_KINASE_DOM"/>
    <property type="match status" value="1"/>
</dbReference>
<feature type="domain" description="Protein kinase" evidence="15">
    <location>
        <begin position="89"/>
        <end position="339"/>
    </location>
</feature>
<evidence type="ECO:0000256" key="9">
    <source>
        <dbReference type="PIRSR" id="PIRSR630616-2"/>
    </source>
</evidence>
<accession>C1MQG5</accession>
<evidence type="ECO:0000256" key="5">
    <source>
        <dbReference type="ARBA" id="ARBA00022840"/>
    </source>
</evidence>
<feature type="active site" description="Proton acceptor" evidence="8">
    <location>
        <position position="212"/>
    </location>
</feature>
<dbReference type="InterPro" id="IPR008271">
    <property type="entry name" value="Ser/Thr_kinase_AS"/>
</dbReference>
<dbReference type="EMBL" id="GG663738">
    <property type="protein sequence ID" value="EEH57705.1"/>
    <property type="molecule type" value="Genomic_DNA"/>
</dbReference>
<dbReference type="InterPro" id="IPR011009">
    <property type="entry name" value="Kinase-like_dom_sf"/>
</dbReference>
<keyword evidence="3 9" id="KW-0547">Nucleotide-binding</keyword>
<protein>
    <recommendedName>
        <fullName evidence="13">Aurora kinase</fullName>
        <ecNumber evidence="13">2.7.11.1</ecNumber>
    </recommendedName>
</protein>
<evidence type="ECO:0000256" key="2">
    <source>
        <dbReference type="ARBA" id="ARBA00022679"/>
    </source>
</evidence>
<evidence type="ECO:0000256" key="12">
    <source>
        <dbReference type="RuleBase" id="RU000304"/>
    </source>
</evidence>
<dbReference type="STRING" id="564608.C1MQG5"/>
<dbReference type="FunFam" id="3.30.200.20:FF:000042">
    <property type="entry name" value="Aurora kinase A"/>
    <property type="match status" value="1"/>
</dbReference>
<evidence type="ECO:0000256" key="10">
    <source>
        <dbReference type="PIRSR" id="PIRSR630616-3"/>
    </source>
</evidence>
<keyword evidence="2 13" id="KW-0808">Transferase</keyword>
<evidence type="ECO:0000256" key="8">
    <source>
        <dbReference type="PIRSR" id="PIRSR630616-1"/>
    </source>
</evidence>
<dbReference type="KEGG" id="mpp:MICPUCDRAFT_70866"/>
<feature type="binding site" evidence="9">
    <location>
        <position position="230"/>
    </location>
    <ligand>
        <name>ATP</name>
        <dbReference type="ChEBI" id="CHEBI:30616"/>
    </ligand>
</feature>
<keyword evidence="17" id="KW-1185">Reference proteome</keyword>
<dbReference type="GO" id="GO:0004674">
    <property type="term" value="F:protein serine/threonine kinase activity"/>
    <property type="evidence" value="ECO:0007669"/>
    <property type="project" value="UniProtKB-KW"/>
</dbReference>
<proteinExistence type="inferred from homology"/>
<sequence>MDANARSNILGNAGVLASSQGNAFRAGTTTTAPAKSVEFAMPAARGAGVTTNASDAGKENTGAARGAAANASTSGEEAPAEKRWQLSDFDIGKPLGRGKFGNVYLAREKRSKYIVALKVLFKNQLQQSHVEHQLRREIEIQSHLRHPNILRLYGYFYDQNRVYLILEYAARGELYKELQKTKRFSEKKSATYIASLARALMYCHHKHVIHRDIKPENLLIGIKGELKIADFGWSVHAPNSRRQTLCGTLDYLPPEMVEGRDHDSAVDVWSLGVLAYEFLCGVPPFEAEGHSETYKRILRVDLHFPSHVSANARDMISALLTKDPKTRLQLSKLLEHPWITENASPNGIPAAE</sequence>
<dbReference type="AlphaFoldDB" id="C1MQG5"/>
<dbReference type="OrthoDB" id="377346at2759"/>
<dbReference type="CDD" id="cd14007">
    <property type="entry name" value="STKc_Aurora"/>
    <property type="match status" value="1"/>
</dbReference>
<dbReference type="Proteomes" id="UP000001876">
    <property type="component" value="Unassembled WGS sequence"/>
</dbReference>
<dbReference type="GeneID" id="9683192"/>
<feature type="binding site" evidence="9 11">
    <location>
        <position position="118"/>
    </location>
    <ligand>
        <name>ATP</name>
        <dbReference type="ChEBI" id="CHEBI:30616"/>
    </ligand>
</feature>
<dbReference type="InterPro" id="IPR000719">
    <property type="entry name" value="Prot_kinase_dom"/>
</dbReference>
<dbReference type="PROSITE" id="PS00108">
    <property type="entry name" value="PROTEIN_KINASE_ST"/>
    <property type="match status" value="1"/>
</dbReference>
<organism evidence="17">
    <name type="scientific">Micromonas pusilla (strain CCMP1545)</name>
    <name type="common">Picoplanktonic green alga</name>
    <dbReference type="NCBI Taxonomy" id="564608"/>
    <lineage>
        <taxon>Eukaryota</taxon>
        <taxon>Viridiplantae</taxon>
        <taxon>Chlorophyta</taxon>
        <taxon>Mamiellophyceae</taxon>
        <taxon>Mamiellales</taxon>
        <taxon>Mamiellaceae</taxon>
        <taxon>Micromonas</taxon>
    </lineage>
</organism>
<evidence type="ECO:0000313" key="17">
    <source>
        <dbReference type="Proteomes" id="UP000001876"/>
    </source>
</evidence>
<evidence type="ECO:0000256" key="1">
    <source>
        <dbReference type="ARBA" id="ARBA00022527"/>
    </source>
</evidence>
<keyword evidence="1 12" id="KW-0723">Serine/threonine-protein kinase</keyword>
<evidence type="ECO:0000259" key="15">
    <source>
        <dbReference type="PROSITE" id="PS50011"/>
    </source>
</evidence>
<dbReference type="FunFam" id="1.10.510.10:FF:000235">
    <property type="entry name" value="Serine/threonine-protein kinase ark1"/>
    <property type="match status" value="1"/>
</dbReference>
<dbReference type="Pfam" id="PF00069">
    <property type="entry name" value="Pkinase"/>
    <property type="match status" value="1"/>
</dbReference>
<dbReference type="SMART" id="SM00220">
    <property type="entry name" value="S_TKc"/>
    <property type="match status" value="1"/>
</dbReference>
<name>C1MQG5_MICPC</name>
<evidence type="ECO:0000256" key="3">
    <source>
        <dbReference type="ARBA" id="ARBA00022741"/>
    </source>
</evidence>
<dbReference type="RefSeq" id="XP_003057754.1">
    <property type="nucleotide sequence ID" value="XM_003057708.1"/>
</dbReference>
<dbReference type="eggNOG" id="KOG0580">
    <property type="taxonomic scope" value="Eukaryota"/>
</dbReference>
<comment type="similarity">
    <text evidence="13">Belongs to the protein kinase superfamily. Ser/Thr protein kinase family. Aurora subfamily.</text>
</comment>
<dbReference type="PROSITE" id="PS00107">
    <property type="entry name" value="PROTEIN_KINASE_ATP"/>
    <property type="match status" value="1"/>
</dbReference>
<dbReference type="InterPro" id="IPR030616">
    <property type="entry name" value="Aur-like"/>
</dbReference>
<dbReference type="Gene3D" id="1.10.510.10">
    <property type="entry name" value="Transferase(Phosphotransferase) domain 1"/>
    <property type="match status" value="1"/>
</dbReference>
<dbReference type="EC" id="2.7.11.1" evidence="13"/>
<feature type="cross-link" description="Glycyl lysine isopeptide (Lys-Gly) (interchain with G-Cter in SUMO2)" evidence="10">
    <location>
        <position position="214"/>
    </location>
</feature>
<evidence type="ECO:0000256" key="7">
    <source>
        <dbReference type="ARBA" id="ARBA00048679"/>
    </source>
</evidence>
<feature type="compositionally biased region" description="Low complexity" evidence="14">
    <location>
        <begin position="60"/>
        <end position="74"/>
    </location>
</feature>
<feature type="binding site" evidence="9">
    <location>
        <position position="99"/>
    </location>
    <ligand>
        <name>ATP</name>
        <dbReference type="ChEBI" id="CHEBI:30616"/>
    </ligand>
</feature>
<dbReference type="SUPFAM" id="SSF56112">
    <property type="entry name" value="Protein kinase-like (PK-like)"/>
    <property type="match status" value="1"/>
</dbReference>
<dbReference type="InterPro" id="IPR017441">
    <property type="entry name" value="Protein_kinase_ATP_BS"/>
</dbReference>